<dbReference type="CDD" id="cd02208">
    <property type="entry name" value="cupin_RmlC-like"/>
    <property type="match status" value="1"/>
</dbReference>
<gene>
    <name evidence="2" type="ORF">SAMN04488691_10388</name>
</gene>
<dbReference type="Pfam" id="PF07883">
    <property type="entry name" value="Cupin_2"/>
    <property type="match status" value="1"/>
</dbReference>
<proteinExistence type="predicted"/>
<dbReference type="InterPro" id="IPR014710">
    <property type="entry name" value="RmlC-like_jellyroll"/>
</dbReference>
<dbReference type="Gene3D" id="2.60.120.10">
    <property type="entry name" value="Jelly Rolls"/>
    <property type="match status" value="1"/>
</dbReference>
<protein>
    <submittedName>
        <fullName evidence="2">Cupin domain-containing protein</fullName>
    </submittedName>
</protein>
<organism evidence="2 3">
    <name type="scientific">Haloferax larsenii</name>
    <dbReference type="NCBI Taxonomy" id="302484"/>
    <lineage>
        <taxon>Archaea</taxon>
        <taxon>Methanobacteriati</taxon>
        <taxon>Methanobacteriota</taxon>
        <taxon>Stenosarchaea group</taxon>
        <taxon>Halobacteria</taxon>
        <taxon>Halobacteriales</taxon>
        <taxon>Haloferacaceae</taxon>
        <taxon>Haloferax</taxon>
    </lineage>
</organism>
<dbReference type="Proteomes" id="UP000183894">
    <property type="component" value="Unassembled WGS sequence"/>
</dbReference>
<dbReference type="InterPro" id="IPR013096">
    <property type="entry name" value="Cupin_2"/>
</dbReference>
<name>A0A1H7MTI7_HALLR</name>
<evidence type="ECO:0000313" key="2">
    <source>
        <dbReference type="EMBL" id="SEL14582.1"/>
    </source>
</evidence>
<feature type="domain" description="Cupin type-2" evidence="1">
    <location>
        <begin position="55"/>
        <end position="121"/>
    </location>
</feature>
<dbReference type="AlphaFoldDB" id="A0A1H7MTI7"/>
<dbReference type="OrthoDB" id="200322at2157"/>
<dbReference type="SUPFAM" id="SSF51182">
    <property type="entry name" value="RmlC-like cupins"/>
    <property type="match status" value="1"/>
</dbReference>
<evidence type="ECO:0000259" key="1">
    <source>
        <dbReference type="Pfam" id="PF07883"/>
    </source>
</evidence>
<accession>A0A1H7MTI7</accession>
<dbReference type="EMBL" id="FOAD01000003">
    <property type="protein sequence ID" value="SEL14582.1"/>
    <property type="molecule type" value="Genomic_DNA"/>
</dbReference>
<evidence type="ECO:0000313" key="3">
    <source>
        <dbReference type="Proteomes" id="UP000183894"/>
    </source>
</evidence>
<dbReference type="RefSeq" id="WP_074793148.1">
    <property type="nucleotide sequence ID" value="NZ_FOAD01000003.1"/>
</dbReference>
<dbReference type="InterPro" id="IPR011051">
    <property type="entry name" value="RmlC_Cupin_sf"/>
</dbReference>
<reference evidence="2 3" key="1">
    <citation type="submission" date="2016-10" db="EMBL/GenBank/DDBJ databases">
        <authorList>
            <person name="de Groot N.N."/>
        </authorList>
    </citation>
    <scope>NUCLEOTIDE SEQUENCE [LARGE SCALE GENOMIC DNA]</scope>
    <source>
        <strain evidence="2 3">CDM_5</strain>
    </source>
</reference>
<sequence length="147" mass="15879">MRDTTTLKTFGLDELELLRGSQSGSGMDVRVNFPFSPSFPASTGLELEGGHNVVYFELDPGQQLGTHTDSSEEIIVCLEGSSVDVWVGDDTGSIEAHELAVIPPLAPHGFHNAGEHTARFLGFFSARVTISEFEEPIEPFGEAVLKT</sequence>